<feature type="compositionally biased region" description="Polar residues" evidence="16">
    <location>
        <begin position="821"/>
        <end position="839"/>
    </location>
</feature>
<dbReference type="GO" id="GO:0005737">
    <property type="term" value="C:cytoplasm"/>
    <property type="evidence" value="ECO:0007669"/>
    <property type="project" value="UniProtKB-SubCell"/>
</dbReference>
<feature type="compositionally biased region" description="Pro residues" evidence="16">
    <location>
        <begin position="851"/>
        <end position="860"/>
    </location>
</feature>
<dbReference type="Gene3D" id="4.10.1110.10">
    <property type="entry name" value="AN1-like Zinc finger"/>
    <property type="match status" value="1"/>
</dbReference>
<dbReference type="Pfam" id="PF13087">
    <property type="entry name" value="AAA_12"/>
    <property type="match status" value="1"/>
</dbReference>
<dbReference type="InParanoid" id="H3H038"/>
<dbReference type="HOGENOM" id="CLU_001666_5_1_1"/>
<dbReference type="InterPro" id="IPR048761">
    <property type="entry name" value="SMUBP-2_HCS1_1B"/>
</dbReference>
<dbReference type="SMART" id="SM00154">
    <property type="entry name" value="ZnF_AN1"/>
    <property type="match status" value="1"/>
</dbReference>
<evidence type="ECO:0000256" key="10">
    <source>
        <dbReference type="ARBA" id="ARBA00022806"/>
    </source>
</evidence>
<dbReference type="InterPro" id="IPR047187">
    <property type="entry name" value="SF1_C_Upf1"/>
</dbReference>
<keyword evidence="8 15" id="KW-0863">Zinc-finger</keyword>
<protein>
    <recommendedName>
        <fullName evidence="4">DNA helicase</fullName>
        <ecNumber evidence="4">3.6.4.12</ecNumber>
    </recommendedName>
</protein>
<evidence type="ECO:0000256" key="6">
    <source>
        <dbReference type="ARBA" id="ARBA00022723"/>
    </source>
</evidence>
<dbReference type="InterPro" id="IPR035896">
    <property type="entry name" value="AN1-like_Znf"/>
</dbReference>
<dbReference type="STRING" id="164328.H3H038"/>
<dbReference type="Gene3D" id="2.40.30.270">
    <property type="match status" value="1"/>
</dbReference>
<evidence type="ECO:0000256" key="5">
    <source>
        <dbReference type="ARBA" id="ARBA00022490"/>
    </source>
</evidence>
<proteinExistence type="inferred from homology"/>
<evidence type="ECO:0000256" key="2">
    <source>
        <dbReference type="ARBA" id="ARBA00004496"/>
    </source>
</evidence>
<evidence type="ECO:0000256" key="14">
    <source>
        <dbReference type="ARBA" id="ARBA00048432"/>
    </source>
</evidence>
<dbReference type="InterPro" id="IPR000058">
    <property type="entry name" value="Znf_AN1"/>
</dbReference>
<dbReference type="GO" id="GO:0005634">
    <property type="term" value="C:nucleus"/>
    <property type="evidence" value="ECO:0007669"/>
    <property type="project" value="UniProtKB-SubCell"/>
</dbReference>
<feature type="domain" description="AN1-type" evidence="17">
    <location>
        <begin position="900"/>
        <end position="952"/>
    </location>
</feature>
<dbReference type="OMA" id="QAMYKGE"/>
<name>H3H038_PHYRM</name>
<keyword evidence="7" id="KW-0547">Nucleotide-binding</keyword>
<feature type="compositionally biased region" description="Basic and acidic residues" evidence="16">
    <location>
        <begin position="743"/>
        <end position="756"/>
    </location>
</feature>
<feature type="compositionally biased region" description="Basic residues" evidence="16">
    <location>
        <begin position="862"/>
        <end position="874"/>
    </location>
</feature>
<feature type="compositionally biased region" description="Acidic residues" evidence="16">
    <location>
        <begin position="770"/>
        <end position="780"/>
    </location>
</feature>
<evidence type="ECO:0000256" key="3">
    <source>
        <dbReference type="ARBA" id="ARBA00007913"/>
    </source>
</evidence>
<evidence type="ECO:0000313" key="19">
    <source>
        <dbReference type="Proteomes" id="UP000005238"/>
    </source>
</evidence>
<comment type="similarity">
    <text evidence="3">Belongs to the DNA2/NAM7 helicase family.</text>
</comment>
<evidence type="ECO:0000256" key="15">
    <source>
        <dbReference type="PROSITE-ProRule" id="PRU00449"/>
    </source>
</evidence>
<dbReference type="CDD" id="cd18044">
    <property type="entry name" value="DEXXQc_SMUBP2"/>
    <property type="match status" value="1"/>
</dbReference>
<dbReference type="CDD" id="cd18808">
    <property type="entry name" value="SF1_C_Upf1"/>
    <property type="match status" value="1"/>
</dbReference>
<evidence type="ECO:0000256" key="16">
    <source>
        <dbReference type="SAM" id="MobiDB-lite"/>
    </source>
</evidence>
<dbReference type="PANTHER" id="PTHR43788:SF8">
    <property type="entry name" value="DNA-BINDING PROTEIN SMUBP-2"/>
    <property type="match status" value="1"/>
</dbReference>
<dbReference type="eggNOG" id="KOG1803">
    <property type="taxonomic scope" value="Eukaryota"/>
</dbReference>
<dbReference type="NCBIfam" id="TIGR00376">
    <property type="entry name" value="IGHMBP2 family helicase"/>
    <property type="match status" value="1"/>
</dbReference>
<evidence type="ECO:0000256" key="9">
    <source>
        <dbReference type="ARBA" id="ARBA00022801"/>
    </source>
</evidence>
<keyword evidence="11" id="KW-0862">Zinc</keyword>
<dbReference type="SUPFAM" id="SSF52540">
    <property type="entry name" value="P-loop containing nucleoside triphosphate hydrolases"/>
    <property type="match status" value="1"/>
</dbReference>
<evidence type="ECO:0000313" key="18">
    <source>
        <dbReference type="EnsemblProtists" id="Phyra83490"/>
    </source>
</evidence>
<dbReference type="GO" id="GO:0016787">
    <property type="term" value="F:hydrolase activity"/>
    <property type="evidence" value="ECO:0007669"/>
    <property type="project" value="UniProtKB-KW"/>
</dbReference>
<dbReference type="EC" id="3.6.4.12" evidence="4"/>
<dbReference type="AlphaFoldDB" id="H3H038"/>
<dbReference type="InterPro" id="IPR014001">
    <property type="entry name" value="Helicase_ATP-bd"/>
</dbReference>
<dbReference type="SMART" id="SM00487">
    <property type="entry name" value="DEXDc"/>
    <property type="match status" value="1"/>
</dbReference>
<evidence type="ECO:0000256" key="13">
    <source>
        <dbReference type="ARBA" id="ARBA00023242"/>
    </source>
</evidence>
<dbReference type="InterPro" id="IPR004483">
    <property type="entry name" value="SMUBP-2/Hcs1-like"/>
</dbReference>
<reference evidence="19" key="1">
    <citation type="journal article" date="2006" name="Science">
        <title>Phytophthora genome sequences uncover evolutionary origins and mechanisms of pathogenesis.</title>
        <authorList>
            <person name="Tyler B.M."/>
            <person name="Tripathy S."/>
            <person name="Zhang X."/>
            <person name="Dehal P."/>
            <person name="Jiang R.H."/>
            <person name="Aerts A."/>
            <person name="Arredondo F.D."/>
            <person name="Baxter L."/>
            <person name="Bensasson D."/>
            <person name="Beynon J.L."/>
            <person name="Chapman J."/>
            <person name="Damasceno C.M."/>
            <person name="Dorrance A.E."/>
            <person name="Dou D."/>
            <person name="Dickerman A.W."/>
            <person name="Dubchak I.L."/>
            <person name="Garbelotto M."/>
            <person name="Gijzen M."/>
            <person name="Gordon S.G."/>
            <person name="Govers F."/>
            <person name="Grunwald N.J."/>
            <person name="Huang W."/>
            <person name="Ivors K.L."/>
            <person name="Jones R.W."/>
            <person name="Kamoun S."/>
            <person name="Krampis K."/>
            <person name="Lamour K.H."/>
            <person name="Lee M.K."/>
            <person name="McDonald W.H."/>
            <person name="Medina M."/>
            <person name="Meijer H.J."/>
            <person name="Nordberg E.K."/>
            <person name="Maclean D.J."/>
            <person name="Ospina-Giraldo M.D."/>
            <person name="Morris P.F."/>
            <person name="Phuntumart V."/>
            <person name="Putnam N.H."/>
            <person name="Rash S."/>
            <person name="Rose J.K."/>
            <person name="Sakihama Y."/>
            <person name="Salamov A.A."/>
            <person name="Savidor A."/>
            <person name="Scheuring C.F."/>
            <person name="Smith B.M."/>
            <person name="Sobral B.W."/>
            <person name="Terry A."/>
            <person name="Torto-Alalibo T.A."/>
            <person name="Win J."/>
            <person name="Xu Z."/>
            <person name="Zhang H."/>
            <person name="Grigoriev I.V."/>
            <person name="Rokhsar D.S."/>
            <person name="Boore J.L."/>
        </authorList>
    </citation>
    <scope>NUCLEOTIDE SEQUENCE [LARGE SCALE GENOMIC DNA]</scope>
    <source>
        <strain evidence="19">Pr102</strain>
    </source>
</reference>
<dbReference type="InterPro" id="IPR041677">
    <property type="entry name" value="DNA2/NAM7_AAA_11"/>
</dbReference>
<dbReference type="GO" id="GO:0043139">
    <property type="term" value="F:5'-3' DNA helicase activity"/>
    <property type="evidence" value="ECO:0000318"/>
    <property type="project" value="GO_Central"/>
</dbReference>
<accession>H3H038</accession>
<dbReference type="GO" id="GO:0008270">
    <property type="term" value="F:zinc ion binding"/>
    <property type="evidence" value="ECO:0007669"/>
    <property type="project" value="UniProtKB-KW"/>
</dbReference>
<evidence type="ECO:0000256" key="11">
    <source>
        <dbReference type="ARBA" id="ARBA00022833"/>
    </source>
</evidence>
<dbReference type="InterPro" id="IPR027417">
    <property type="entry name" value="P-loop_NTPase"/>
</dbReference>
<evidence type="ECO:0000256" key="1">
    <source>
        <dbReference type="ARBA" id="ARBA00004123"/>
    </source>
</evidence>
<dbReference type="InterPro" id="IPR003593">
    <property type="entry name" value="AAA+_ATPase"/>
</dbReference>
<dbReference type="Pfam" id="PF21138">
    <property type="entry name" value="SMUBP-2_HCS1_1B"/>
    <property type="match status" value="1"/>
</dbReference>
<dbReference type="EnsemblProtists" id="Phyra83490">
    <property type="protein sequence ID" value="Phyra83490"/>
    <property type="gene ID" value="Phyra83490"/>
</dbReference>
<dbReference type="SMART" id="SM00382">
    <property type="entry name" value="AAA"/>
    <property type="match status" value="1"/>
</dbReference>
<keyword evidence="12" id="KW-0067">ATP-binding</keyword>
<comment type="catalytic activity">
    <reaction evidence="14">
        <text>ATP + H2O = ADP + phosphate + H(+)</text>
        <dbReference type="Rhea" id="RHEA:13065"/>
        <dbReference type="ChEBI" id="CHEBI:15377"/>
        <dbReference type="ChEBI" id="CHEBI:15378"/>
        <dbReference type="ChEBI" id="CHEBI:30616"/>
        <dbReference type="ChEBI" id="CHEBI:43474"/>
        <dbReference type="ChEBI" id="CHEBI:456216"/>
        <dbReference type="EC" id="3.6.4.12"/>
    </reaction>
    <physiologicalReaction direction="left-to-right" evidence="14">
        <dbReference type="Rhea" id="RHEA:13066"/>
    </physiologicalReaction>
</comment>
<keyword evidence="6" id="KW-0479">Metal-binding</keyword>
<dbReference type="InterPro" id="IPR041679">
    <property type="entry name" value="DNA2/NAM7-like_C"/>
</dbReference>
<keyword evidence="10" id="KW-0347">Helicase</keyword>
<comment type="subcellular location">
    <subcellularLocation>
        <location evidence="2">Cytoplasm</location>
    </subcellularLocation>
    <subcellularLocation>
        <location evidence="1">Nucleus</location>
    </subcellularLocation>
</comment>
<feature type="region of interest" description="Disordered" evidence="16">
    <location>
        <begin position="982"/>
        <end position="1002"/>
    </location>
</feature>
<dbReference type="GO" id="GO:0003677">
    <property type="term" value="F:DNA binding"/>
    <property type="evidence" value="ECO:0007669"/>
    <property type="project" value="InterPro"/>
</dbReference>
<reference evidence="18" key="2">
    <citation type="submission" date="2015-06" db="UniProtKB">
        <authorList>
            <consortium name="EnsemblProtists"/>
        </authorList>
    </citation>
    <scope>IDENTIFICATION</scope>
    <source>
        <strain evidence="18">Pr102</strain>
    </source>
</reference>
<feature type="region of interest" description="Disordered" evidence="16">
    <location>
        <begin position="687"/>
        <end position="885"/>
    </location>
</feature>
<dbReference type="Pfam" id="PF13086">
    <property type="entry name" value="AAA_11"/>
    <property type="match status" value="1"/>
</dbReference>
<dbReference type="SUPFAM" id="SSF118310">
    <property type="entry name" value="AN1-like Zinc finger"/>
    <property type="match status" value="1"/>
</dbReference>
<evidence type="ECO:0000256" key="8">
    <source>
        <dbReference type="ARBA" id="ARBA00022771"/>
    </source>
</evidence>
<dbReference type="InterPro" id="IPR050534">
    <property type="entry name" value="Coronavir_polyprotein_1ab"/>
</dbReference>
<evidence type="ECO:0000256" key="7">
    <source>
        <dbReference type="ARBA" id="ARBA00022741"/>
    </source>
</evidence>
<keyword evidence="9" id="KW-0378">Hydrolase</keyword>
<dbReference type="GO" id="GO:0005524">
    <property type="term" value="F:ATP binding"/>
    <property type="evidence" value="ECO:0007669"/>
    <property type="project" value="UniProtKB-KW"/>
</dbReference>
<evidence type="ECO:0000259" key="17">
    <source>
        <dbReference type="PROSITE" id="PS51039"/>
    </source>
</evidence>
<dbReference type="EMBL" id="DS566086">
    <property type="status" value="NOT_ANNOTATED_CDS"/>
    <property type="molecule type" value="Genomic_DNA"/>
</dbReference>
<dbReference type="VEuPathDB" id="FungiDB:KRP23_1632"/>
<sequence length="1108" mass="121478">MPRKSKAADDAGALHPVSLESWVASTRRLLSLEQQEEMQAMREELATLDDHENPNVLTHLTLARYSTGLFGRTLLQFSFPSLSLRQAKPHQFSVGDLVQIRLHKSAEKLPTGIVSKVEEKGLSVAVNSDHDDVDEVELLGAAAGITLDRLVNNATFVKLTSTLDQMTKFDFGAAQAVVDVVFSEKEPSWNTPLPEITPFNQGLNASQVDAIRFALASKDLALIHGPPGTGKTTTVVEFILQAVTKFDLKVLVCAPSNIAVDNVLDKLASTCSVLGKKLRLTRVGHPARVLPQILKYCLDAKIQSAEGTDIVNDIRKEMSSMQTKLQKTRDKSVRYQLRRDMKANRKEIREREQRVVGDIVQHSNVVFATNVGAASKLLKGVTFDLVIIDEAAQALEASCWVPILKAKRCVLAGDHLQLPPTIKSKTAAAKGLEVTLFDRITSFPSTQRIVKMLNIQYRMHENISEWSSQAMYKGELESFEGVAKRKLHELPHVNITKDDELLDATLLLLDTAGCELEEDTNDDDDKSRNILKLSKSNEGEARVVARHVRALLETGLKEDEVAVITPYNKQVQTLKALLLENYPRLEIRSVDGFQGCEKEAVVMSLVRSNANRQVGFLADDRRMNVAITRAKRHVAVVCDTDTISSHKFLAVLVKHFETFGEYRSAQEYLDEDVVEGTVDEALLSSLSAPASESKPRGISAPVPVTSPSKTQPKANVVKTKAKQEQKRIAAVKVKSEPTSASAETKETDPVPEEKAQTVETKAQAGTAVGVEEEEDDDEVEDKAVAAKSVFQLMDSDSDSSADEHDSDKDQDDGAETHKLKSQQSTPDDGSDLKATNSLLNDLHLSRLARQPVPPPAPTPPGKKSKKKNKKKKGQAKTVNTAPVDELKDGEDELGFLTRQASKSSSCAFQSSSRCKKSTTMLGSVCKFCKLKFCYDHALPEVHGCGDAVRKFERAAFQQQATRSAAAPKKKLTGDKRKLLKKKLEEKRSRRPRTAGKPMSMSLESAASSPVSVCLAYDSVQKRAVLRNCSWSCRYILATSASCGSVGSAAESSAWMDSSAVLMVSAGDHASLRISRQMAPVCDEMLGCQILVMKRICGGSNGYLRNTQH</sequence>
<dbReference type="PROSITE" id="PS51039">
    <property type="entry name" value="ZF_AN1"/>
    <property type="match status" value="1"/>
</dbReference>
<dbReference type="PANTHER" id="PTHR43788">
    <property type="entry name" value="DNA2/NAM7 HELICASE FAMILY MEMBER"/>
    <property type="match status" value="1"/>
</dbReference>
<dbReference type="VEuPathDB" id="FungiDB:KRP22_11175"/>
<dbReference type="Gene3D" id="3.40.50.300">
    <property type="entry name" value="P-loop containing nucleotide triphosphate hydrolases"/>
    <property type="match status" value="2"/>
</dbReference>
<evidence type="ECO:0000256" key="12">
    <source>
        <dbReference type="ARBA" id="ARBA00022840"/>
    </source>
</evidence>
<evidence type="ECO:0000256" key="4">
    <source>
        <dbReference type="ARBA" id="ARBA00012551"/>
    </source>
</evidence>
<dbReference type="Proteomes" id="UP000005238">
    <property type="component" value="Unassembled WGS sequence"/>
</dbReference>
<dbReference type="GO" id="GO:0003723">
    <property type="term" value="F:RNA binding"/>
    <property type="evidence" value="ECO:0007669"/>
    <property type="project" value="InterPro"/>
</dbReference>
<keyword evidence="19" id="KW-1185">Reference proteome</keyword>
<organism evidence="18 19">
    <name type="scientific">Phytophthora ramorum</name>
    <name type="common">Sudden oak death agent</name>
    <dbReference type="NCBI Taxonomy" id="164328"/>
    <lineage>
        <taxon>Eukaryota</taxon>
        <taxon>Sar</taxon>
        <taxon>Stramenopiles</taxon>
        <taxon>Oomycota</taxon>
        <taxon>Peronosporomycetes</taxon>
        <taxon>Peronosporales</taxon>
        <taxon>Peronosporaceae</taxon>
        <taxon>Phytophthora</taxon>
    </lineage>
</organism>
<keyword evidence="13" id="KW-0539">Nucleus</keyword>
<keyword evidence="5" id="KW-0963">Cytoplasm</keyword>
<dbReference type="Pfam" id="PF01428">
    <property type="entry name" value="zf-AN1"/>
    <property type="match status" value="1"/>
</dbReference>